<gene>
    <name evidence="3" type="ORF">HT585_01140</name>
</gene>
<accession>A0A7Y6ULF6</accession>
<dbReference type="Gene3D" id="3.30.530.20">
    <property type="match status" value="1"/>
</dbReference>
<dbReference type="RefSeq" id="WP_176351248.1">
    <property type="nucleotide sequence ID" value="NZ_JABWDU010000001.1"/>
</dbReference>
<evidence type="ECO:0000256" key="1">
    <source>
        <dbReference type="ARBA" id="ARBA00006817"/>
    </source>
</evidence>
<evidence type="ECO:0000313" key="4">
    <source>
        <dbReference type="Proteomes" id="UP000520198"/>
    </source>
</evidence>
<comment type="caution">
    <text evidence="3">The sequence shown here is derived from an EMBL/GenBank/DDBJ whole genome shotgun (WGS) entry which is preliminary data.</text>
</comment>
<dbReference type="AlphaFoldDB" id="A0A7Y6ULF6"/>
<dbReference type="InterPro" id="IPR013538">
    <property type="entry name" value="ASHA1/2-like_C"/>
</dbReference>
<feature type="domain" description="Activator of Hsp90 ATPase homologue 1/2-like C-terminal" evidence="2">
    <location>
        <begin position="21"/>
        <end position="148"/>
    </location>
</feature>
<dbReference type="EMBL" id="JABWDU010000001">
    <property type="protein sequence ID" value="NVD37443.1"/>
    <property type="molecule type" value="Genomic_DNA"/>
</dbReference>
<dbReference type="CDD" id="cd07814">
    <property type="entry name" value="SRPBCC_CalC_Aha1-like"/>
    <property type="match status" value="1"/>
</dbReference>
<dbReference type="Proteomes" id="UP000520198">
    <property type="component" value="Unassembled WGS sequence"/>
</dbReference>
<reference evidence="3 4" key="1">
    <citation type="submission" date="2020-06" db="EMBL/GenBank/DDBJ databases">
        <authorList>
            <person name="Grouzdev D.S."/>
        </authorList>
    </citation>
    <scope>NUCLEOTIDE SEQUENCE [LARGE SCALE GENOMIC DNA]</scope>
    <source>
        <strain evidence="3 4">HO-A22</strain>
    </source>
</reference>
<protein>
    <submittedName>
        <fullName evidence="3">SRPBCC domain-containing protein</fullName>
    </submittedName>
</protein>
<name>A0A7Y6ULF6_9HYPH</name>
<evidence type="ECO:0000313" key="3">
    <source>
        <dbReference type="EMBL" id="NVD37443.1"/>
    </source>
</evidence>
<comment type="similarity">
    <text evidence="1">Belongs to the AHA1 family.</text>
</comment>
<dbReference type="SUPFAM" id="SSF55961">
    <property type="entry name" value="Bet v1-like"/>
    <property type="match status" value="1"/>
</dbReference>
<organism evidence="3 4">
    <name type="scientific">Ensifer oleiphilus</name>
    <dbReference type="NCBI Taxonomy" id="2742698"/>
    <lineage>
        <taxon>Bacteria</taxon>
        <taxon>Pseudomonadati</taxon>
        <taxon>Pseudomonadota</taxon>
        <taxon>Alphaproteobacteria</taxon>
        <taxon>Hyphomicrobiales</taxon>
        <taxon>Rhizobiaceae</taxon>
        <taxon>Sinorhizobium/Ensifer group</taxon>
        <taxon>Ensifer</taxon>
    </lineage>
</organism>
<proteinExistence type="inferred from homology"/>
<dbReference type="Pfam" id="PF08327">
    <property type="entry name" value="AHSA1"/>
    <property type="match status" value="1"/>
</dbReference>
<dbReference type="InterPro" id="IPR023393">
    <property type="entry name" value="START-like_dom_sf"/>
</dbReference>
<keyword evidence="4" id="KW-1185">Reference proteome</keyword>
<evidence type="ECO:0000259" key="2">
    <source>
        <dbReference type="Pfam" id="PF08327"/>
    </source>
</evidence>
<sequence length="154" mass="17249">MNEIALQPETQDIVVDEVFPHSPETIWKTLTSGALMSRWMMVPTGFEPVEGNRFTFQTTAAGEWDGVIHCKVLEIRANERFVYAWKGGHEGNSDYGSRLDTVVTWTLSKVEGGTRLRLVHSGFVTPRNDTAFKNMSQGWTKVLSKIGAVTDEQS</sequence>